<feature type="chain" id="PRO_5046700520" description="TNase-like domain-containing protein" evidence="1">
    <location>
        <begin position="28"/>
        <end position="299"/>
    </location>
</feature>
<feature type="signal peptide" evidence="1">
    <location>
        <begin position="1"/>
        <end position="27"/>
    </location>
</feature>
<name>A0ABS6DPA7_9MOLU</name>
<reference evidence="3" key="1">
    <citation type="submission" date="2021-06" db="EMBL/GenBank/DDBJ databases">
        <title>Novel Mycoplasma species detected in California sea lions (Zalophus californianus) from the USA.</title>
        <authorList>
            <person name="Volokhov D.V."/>
            <person name="Furtak V.A."/>
            <person name="Zagorodnyaya T.A."/>
        </authorList>
    </citation>
    <scope>NUCLEOTIDE SEQUENCE [LARGE SCALE GENOMIC DNA]</scope>
    <source>
        <strain evidence="3">CSL 5346</strain>
    </source>
</reference>
<proteinExistence type="predicted"/>
<evidence type="ECO:0000313" key="3">
    <source>
        <dbReference type="EMBL" id="MBU4692152.1"/>
    </source>
</evidence>
<evidence type="ECO:0000313" key="4">
    <source>
        <dbReference type="Proteomes" id="UP000718793"/>
    </source>
</evidence>
<dbReference type="InterPro" id="IPR016071">
    <property type="entry name" value="Staphylococal_nuclease_OB-fold"/>
</dbReference>
<evidence type="ECO:0000259" key="2">
    <source>
        <dbReference type="PROSITE" id="PS50830"/>
    </source>
</evidence>
<comment type="caution">
    <text evidence="3">The sequence shown here is derived from an EMBL/GenBank/DDBJ whole genome shotgun (WGS) entry which is preliminary data.</text>
</comment>
<dbReference type="PROSITE" id="PS51257">
    <property type="entry name" value="PROKAR_LIPOPROTEIN"/>
    <property type="match status" value="1"/>
</dbReference>
<organism evidence="3 4">
    <name type="scientific">Mycoplasma zalophi</name>
    <dbReference type="NCBI Taxonomy" id="191287"/>
    <lineage>
        <taxon>Bacteria</taxon>
        <taxon>Bacillati</taxon>
        <taxon>Mycoplasmatota</taxon>
        <taxon>Mollicutes</taxon>
        <taxon>Mycoplasmataceae</taxon>
        <taxon>Mycoplasma</taxon>
    </lineage>
</organism>
<dbReference type="PROSITE" id="PS50830">
    <property type="entry name" value="TNASE_3"/>
    <property type="match status" value="1"/>
</dbReference>
<keyword evidence="1" id="KW-0732">Signal</keyword>
<keyword evidence="4" id="KW-1185">Reference proteome</keyword>
<sequence length="299" mass="34700">MKLKKIKNKLILSTLAISAFVCFLTTAVSCSYESKDKESSDQQFREEIKLDFDENIGKKLNETITVEVWEDFFKTKKVKKQLTYWEQFKPIEGTVVQVYDGDTYLLEYKDKSGNVVSQKIRSWGIDTPETKSIHTPNVSDLEQEYSDRDTEHAKSLILGKTVRTYLFPSGSTYDRRTGITFFGDNFEKCFEFQMLKDGFTLSRMTLVDINSFKSEYSKKQKDSIPGLFLKDFAYAANHAVLNNKAFYEKFKTPLELQEAVYGSHGDVLSRFMYLPSLLNNREAVNEENNLFKFLEKNNK</sequence>
<evidence type="ECO:0000256" key="1">
    <source>
        <dbReference type="SAM" id="SignalP"/>
    </source>
</evidence>
<dbReference type="Proteomes" id="UP000718793">
    <property type="component" value="Unassembled WGS sequence"/>
</dbReference>
<gene>
    <name evidence="3" type="ORF">KQ875_00880</name>
</gene>
<protein>
    <recommendedName>
        <fullName evidence="2">TNase-like domain-containing protein</fullName>
    </recommendedName>
</protein>
<dbReference type="RefSeq" id="WP_216488483.1">
    <property type="nucleotide sequence ID" value="NZ_JAHMHH010000001.1"/>
</dbReference>
<dbReference type="EMBL" id="JAHMHH010000001">
    <property type="protein sequence ID" value="MBU4692152.1"/>
    <property type="molecule type" value="Genomic_DNA"/>
</dbReference>
<accession>A0ABS6DPA7</accession>
<feature type="domain" description="TNase-like" evidence="2">
    <location>
        <begin position="89"/>
        <end position="249"/>
    </location>
</feature>